<evidence type="ECO:0000313" key="16">
    <source>
        <dbReference type="RefSeq" id="XP_052122707.1"/>
    </source>
</evidence>
<dbReference type="Gene3D" id="3.40.640.10">
    <property type="entry name" value="Type I PLP-dependent aspartate aminotransferase-like (Major domain)"/>
    <property type="match status" value="1"/>
</dbReference>
<evidence type="ECO:0000256" key="2">
    <source>
        <dbReference type="ARBA" id="ARBA00004760"/>
    </source>
</evidence>
<dbReference type="KEGG" id="foc:113201886"/>
<comment type="cofactor">
    <cofactor evidence="1">
        <name>pyridoxal 5'-phosphate</name>
        <dbReference type="ChEBI" id="CHEBI:597326"/>
    </cofactor>
</comment>
<gene>
    <name evidence="16" type="primary">LOC113201886</name>
</gene>
<dbReference type="InterPro" id="IPR015422">
    <property type="entry name" value="PyrdxlP-dep_Trfase_small"/>
</dbReference>
<keyword evidence="7" id="KW-0663">Pyridoxal phosphate</keyword>
<dbReference type="GO" id="GO:0046513">
    <property type="term" value="P:ceramide biosynthetic process"/>
    <property type="evidence" value="ECO:0007669"/>
    <property type="project" value="TreeGrafter"/>
</dbReference>
<evidence type="ECO:0000256" key="13">
    <source>
        <dbReference type="ARBA" id="ARBA00042649"/>
    </source>
</evidence>
<dbReference type="InterPro" id="IPR015421">
    <property type="entry name" value="PyrdxlP-dep_Trfase_major"/>
</dbReference>
<dbReference type="GO" id="GO:0005783">
    <property type="term" value="C:endoplasmic reticulum"/>
    <property type="evidence" value="ECO:0007669"/>
    <property type="project" value="TreeGrafter"/>
</dbReference>
<evidence type="ECO:0000256" key="5">
    <source>
        <dbReference type="ARBA" id="ARBA00013220"/>
    </source>
</evidence>
<dbReference type="FunFam" id="3.40.640.10:FF:000049">
    <property type="entry name" value="serine palmitoyltransferase 1 isoform X1"/>
    <property type="match status" value="1"/>
</dbReference>
<comment type="similarity">
    <text evidence="4">Belongs to the class-II pyridoxal-phosphate-dependent aminotransferase family.</text>
</comment>
<evidence type="ECO:0000256" key="8">
    <source>
        <dbReference type="ARBA" id="ARBA00022919"/>
    </source>
</evidence>
<evidence type="ECO:0000256" key="4">
    <source>
        <dbReference type="ARBA" id="ARBA00008392"/>
    </source>
</evidence>
<keyword evidence="15" id="KW-1185">Reference proteome</keyword>
<dbReference type="OrthoDB" id="3168162at2759"/>
<evidence type="ECO:0000256" key="1">
    <source>
        <dbReference type="ARBA" id="ARBA00001933"/>
    </source>
</evidence>
<keyword evidence="6" id="KW-0808">Transferase</keyword>
<accession>A0A6J1RRB3</accession>
<feature type="domain" description="Aminotransferase class I/classII large" evidence="14">
    <location>
        <begin position="99"/>
        <end position="463"/>
    </location>
</feature>
<dbReference type="InterPro" id="IPR015424">
    <property type="entry name" value="PyrdxlP-dep_Trfase"/>
</dbReference>
<organism evidence="15 16">
    <name type="scientific">Frankliniella occidentalis</name>
    <name type="common">Western flower thrips</name>
    <name type="synonym">Euthrips occidentalis</name>
    <dbReference type="NCBI Taxonomy" id="133901"/>
    <lineage>
        <taxon>Eukaryota</taxon>
        <taxon>Metazoa</taxon>
        <taxon>Ecdysozoa</taxon>
        <taxon>Arthropoda</taxon>
        <taxon>Hexapoda</taxon>
        <taxon>Insecta</taxon>
        <taxon>Pterygota</taxon>
        <taxon>Neoptera</taxon>
        <taxon>Paraneoptera</taxon>
        <taxon>Thysanoptera</taxon>
        <taxon>Terebrantia</taxon>
        <taxon>Thripoidea</taxon>
        <taxon>Thripidae</taxon>
        <taxon>Frankliniella</taxon>
    </lineage>
</organism>
<dbReference type="CTD" id="36448"/>
<evidence type="ECO:0000313" key="15">
    <source>
        <dbReference type="Proteomes" id="UP000504606"/>
    </source>
</evidence>
<evidence type="ECO:0000259" key="14">
    <source>
        <dbReference type="Pfam" id="PF00155"/>
    </source>
</evidence>
<dbReference type="AlphaFoldDB" id="A0A6J1RRB3"/>
<keyword evidence="8" id="KW-0746">Sphingolipid metabolism</keyword>
<dbReference type="GO" id="GO:0004758">
    <property type="term" value="F:serine C-palmitoyltransferase activity"/>
    <property type="evidence" value="ECO:0007669"/>
    <property type="project" value="UniProtKB-EC"/>
</dbReference>
<comment type="pathway">
    <text evidence="3">Sphingolipid metabolism.</text>
</comment>
<dbReference type="PANTHER" id="PTHR13693:SF2">
    <property type="entry name" value="SERINE PALMITOYLTRANSFERASE 1"/>
    <property type="match status" value="1"/>
</dbReference>
<dbReference type="GeneID" id="113201886"/>
<dbReference type="RefSeq" id="XP_052122707.1">
    <property type="nucleotide sequence ID" value="XM_052266747.1"/>
</dbReference>
<proteinExistence type="inferred from homology"/>
<evidence type="ECO:0000256" key="7">
    <source>
        <dbReference type="ARBA" id="ARBA00022898"/>
    </source>
</evidence>
<evidence type="ECO:0000256" key="10">
    <source>
        <dbReference type="ARBA" id="ARBA00023315"/>
    </source>
</evidence>
<evidence type="ECO:0000256" key="3">
    <source>
        <dbReference type="ARBA" id="ARBA00004991"/>
    </source>
</evidence>
<dbReference type="GO" id="GO:0030170">
    <property type="term" value="F:pyridoxal phosphate binding"/>
    <property type="evidence" value="ECO:0007669"/>
    <property type="project" value="InterPro"/>
</dbReference>
<dbReference type="GO" id="GO:0046512">
    <property type="term" value="P:sphingosine biosynthetic process"/>
    <property type="evidence" value="ECO:0007669"/>
    <property type="project" value="TreeGrafter"/>
</dbReference>
<name>A0A6J1RRB3_FRAOC</name>
<protein>
    <recommendedName>
        <fullName evidence="11">Serine palmitoyltransferase 1</fullName>
        <ecNumber evidence="5">2.3.1.50</ecNumber>
    </recommendedName>
    <alternativeName>
        <fullName evidence="12">Long chain base biosynthesis protein 1</fullName>
    </alternativeName>
    <alternativeName>
        <fullName evidence="13">Serine-palmitoyl-CoA transferase 1</fullName>
    </alternativeName>
</protein>
<keyword evidence="9" id="KW-0443">Lipid metabolism</keyword>
<keyword evidence="10" id="KW-0012">Acyltransferase</keyword>
<dbReference type="InterPro" id="IPR050087">
    <property type="entry name" value="AON_synthase_class-II"/>
</dbReference>
<comment type="pathway">
    <text evidence="2">Lipid metabolism; sphingolipid metabolism.</text>
</comment>
<reference evidence="16" key="1">
    <citation type="submission" date="2025-08" db="UniProtKB">
        <authorList>
            <consortium name="RefSeq"/>
        </authorList>
    </citation>
    <scope>IDENTIFICATION</scope>
    <source>
        <tissue evidence="16">Whole organism</tissue>
    </source>
</reference>
<evidence type="ECO:0000256" key="12">
    <source>
        <dbReference type="ARBA" id="ARBA00041765"/>
    </source>
</evidence>
<dbReference type="Pfam" id="PF00155">
    <property type="entry name" value="Aminotran_1_2"/>
    <property type="match status" value="1"/>
</dbReference>
<dbReference type="PANTHER" id="PTHR13693">
    <property type="entry name" value="CLASS II AMINOTRANSFERASE/8-AMINO-7-OXONONANOATE SYNTHASE"/>
    <property type="match status" value="1"/>
</dbReference>
<evidence type="ECO:0000256" key="6">
    <source>
        <dbReference type="ARBA" id="ARBA00022679"/>
    </source>
</evidence>
<evidence type="ECO:0000256" key="9">
    <source>
        <dbReference type="ARBA" id="ARBA00023098"/>
    </source>
</evidence>
<sequence length="476" mass="52992">MGSYWLPTSINGFLGDIKDASLLHFVLEGFLVAWLIWFIFRKSYKSHHRHSLSKEEEDKIISEWTPEPLVKSTPQDHPALKPHVVTGKAGHYIDVDGKPCLNLATHNYLSFVDKPQVEECAIQSIRKYGVGSCGPRGFYGTVDVHLELEEKLAKFMGMEEACVYAYGFSTVASAIPAYAKRNDIIFVDEQVNFAIQKGLDASRSRICYFKHNDVEDLEKLMLEFEAEAGKNPRKAKVTRRFLVIEGIYMNTGKICPLPALLELAHRFKCRTILDENVSFGTLGETGRGVTEFYNINRADVDLIVGSMEWALGSIGGFCVGSSFIVEHQRLSGLGYCFSASLPPLLTSAAMASLEEIEKNPELITVLHKQCQLVHDALANLSEFGYSMSGDIQSPVKHLYLTNPPQDAEKHRSLLHSISQYCIKNGVAIIPASYLDHMEARPRTPSLRITVNVDLTPAEVEAASKVLQQASSEFSLS</sequence>
<dbReference type="EC" id="2.3.1.50" evidence="5"/>
<evidence type="ECO:0000256" key="11">
    <source>
        <dbReference type="ARBA" id="ARBA00041066"/>
    </source>
</evidence>
<dbReference type="Proteomes" id="UP000504606">
    <property type="component" value="Unplaced"/>
</dbReference>
<dbReference type="Gene3D" id="3.90.1150.10">
    <property type="entry name" value="Aspartate Aminotransferase, domain 1"/>
    <property type="match status" value="1"/>
</dbReference>
<dbReference type="GO" id="GO:0016020">
    <property type="term" value="C:membrane"/>
    <property type="evidence" value="ECO:0007669"/>
    <property type="project" value="GOC"/>
</dbReference>
<dbReference type="SUPFAM" id="SSF53383">
    <property type="entry name" value="PLP-dependent transferases"/>
    <property type="match status" value="1"/>
</dbReference>
<dbReference type="InterPro" id="IPR004839">
    <property type="entry name" value="Aminotransferase_I/II_large"/>
</dbReference>